<accession>A0A1W1H8T9</accession>
<dbReference type="RefSeq" id="WP_080805426.1">
    <property type="nucleotide sequence ID" value="NZ_LT828550.1"/>
</dbReference>
<organism evidence="1 2">
    <name type="scientific">Desulfamplus magnetovallimortis</name>
    <dbReference type="NCBI Taxonomy" id="1246637"/>
    <lineage>
        <taxon>Bacteria</taxon>
        <taxon>Pseudomonadati</taxon>
        <taxon>Thermodesulfobacteriota</taxon>
        <taxon>Desulfobacteria</taxon>
        <taxon>Desulfobacterales</taxon>
        <taxon>Desulfobacteraceae</taxon>
        <taxon>Desulfamplus</taxon>
    </lineage>
</organism>
<dbReference type="EMBL" id="FWEV01000072">
    <property type="protein sequence ID" value="SLM28910.1"/>
    <property type="molecule type" value="Genomic_DNA"/>
</dbReference>
<dbReference type="OrthoDB" id="5413819at2"/>
<gene>
    <name evidence="1" type="ORF">MTBBW1_1630020</name>
</gene>
<dbReference type="AlphaFoldDB" id="A0A1W1H8T9"/>
<evidence type="ECO:0000313" key="2">
    <source>
        <dbReference type="Proteomes" id="UP000191931"/>
    </source>
</evidence>
<name>A0A1W1H8T9_9BACT</name>
<sequence>MTEHPDFLDSAQETLKEIVQPFQKELNQQLKKAEFIKLCIRLAGRDDFLGLDEQLKTKIASDIAEDEALAGCAATFESLKEYAAEKVERYRLEFIDDLTRLCQEAEIEIEIDANKFSSTKGITGTFDFANRQTTINKKVLKSIDPRRIVTAIQQQKRFLYDRPYDPIKFIDGLLKTYRDILKENSGKMGDKVAMQQFYISHVISLQSAPFLLNMDKSRFKGYTLDQFSVDLWRYYQSEVEATSDGYRLDLTGGRNKALWLLDTNGEVKQMSSISFEPVN</sequence>
<evidence type="ECO:0000313" key="1">
    <source>
        <dbReference type="EMBL" id="SLM28910.1"/>
    </source>
</evidence>
<dbReference type="STRING" id="1246637.MTBBW1_1630020"/>
<keyword evidence="2" id="KW-1185">Reference proteome</keyword>
<proteinExistence type="predicted"/>
<protein>
    <submittedName>
        <fullName evidence="1">Uncharacterized protein</fullName>
    </submittedName>
</protein>
<dbReference type="Proteomes" id="UP000191931">
    <property type="component" value="Unassembled WGS sequence"/>
</dbReference>
<reference evidence="1 2" key="1">
    <citation type="submission" date="2017-03" db="EMBL/GenBank/DDBJ databases">
        <authorList>
            <person name="Afonso C.L."/>
            <person name="Miller P.J."/>
            <person name="Scott M.A."/>
            <person name="Spackman E."/>
            <person name="Goraichik I."/>
            <person name="Dimitrov K.M."/>
            <person name="Suarez D.L."/>
            <person name="Swayne D.E."/>
        </authorList>
    </citation>
    <scope>NUCLEOTIDE SEQUENCE [LARGE SCALE GENOMIC DNA]</scope>
    <source>
        <strain evidence="1">PRJEB14757</strain>
    </source>
</reference>